<accession>A0A4S2KVQ7</accession>
<organism evidence="2 3">
    <name type="scientific">Temnothorax longispinosus</name>
    <dbReference type="NCBI Taxonomy" id="300112"/>
    <lineage>
        <taxon>Eukaryota</taxon>
        <taxon>Metazoa</taxon>
        <taxon>Ecdysozoa</taxon>
        <taxon>Arthropoda</taxon>
        <taxon>Hexapoda</taxon>
        <taxon>Insecta</taxon>
        <taxon>Pterygota</taxon>
        <taxon>Neoptera</taxon>
        <taxon>Endopterygota</taxon>
        <taxon>Hymenoptera</taxon>
        <taxon>Apocrita</taxon>
        <taxon>Aculeata</taxon>
        <taxon>Formicoidea</taxon>
        <taxon>Formicidae</taxon>
        <taxon>Myrmicinae</taxon>
        <taxon>Temnothorax</taxon>
    </lineage>
</organism>
<dbReference type="Proteomes" id="UP000310200">
    <property type="component" value="Unassembled WGS sequence"/>
</dbReference>
<dbReference type="AlphaFoldDB" id="A0A4S2KVQ7"/>
<feature type="region of interest" description="Disordered" evidence="1">
    <location>
        <begin position="29"/>
        <end position="76"/>
    </location>
</feature>
<proteinExistence type="predicted"/>
<dbReference type="EMBL" id="QBLH01000808">
    <property type="protein sequence ID" value="TGZ54202.1"/>
    <property type="molecule type" value="Genomic_DNA"/>
</dbReference>
<gene>
    <name evidence="2" type="ORF">DBV15_02464</name>
</gene>
<evidence type="ECO:0000313" key="3">
    <source>
        <dbReference type="Proteomes" id="UP000310200"/>
    </source>
</evidence>
<sequence>MPLVLERLSSRSMMNRAFLVATKCHFPDKPGRKAGVDQAEGRRKKKWQDRFSPGTSLLVDEPHPKTSGFGDEDRRPKIKGERTIFTAYLARRVGASPSVLFSSCAE</sequence>
<evidence type="ECO:0000313" key="2">
    <source>
        <dbReference type="EMBL" id="TGZ54202.1"/>
    </source>
</evidence>
<keyword evidence="3" id="KW-1185">Reference proteome</keyword>
<evidence type="ECO:0000256" key="1">
    <source>
        <dbReference type="SAM" id="MobiDB-lite"/>
    </source>
</evidence>
<feature type="compositionally biased region" description="Basic and acidic residues" evidence="1">
    <location>
        <begin position="29"/>
        <end position="41"/>
    </location>
</feature>
<comment type="caution">
    <text evidence="2">The sequence shown here is derived from an EMBL/GenBank/DDBJ whole genome shotgun (WGS) entry which is preliminary data.</text>
</comment>
<protein>
    <submittedName>
        <fullName evidence="2">Uncharacterized protein</fullName>
    </submittedName>
</protein>
<reference evidence="2 3" key="1">
    <citation type="journal article" date="2019" name="Philos. Trans. R. Soc. Lond., B, Biol. Sci.">
        <title>Ant behaviour and brain gene expression of defending hosts depend on the ecological success of the intruding social parasite.</title>
        <authorList>
            <person name="Kaur R."/>
            <person name="Stoldt M."/>
            <person name="Jongepier E."/>
            <person name="Feldmeyer B."/>
            <person name="Menzel F."/>
            <person name="Bornberg-Bauer E."/>
            <person name="Foitzik S."/>
        </authorList>
    </citation>
    <scope>NUCLEOTIDE SEQUENCE [LARGE SCALE GENOMIC DNA]</scope>
    <source>
        <tissue evidence="2">Whole body</tissue>
    </source>
</reference>
<name>A0A4S2KVQ7_9HYME</name>